<protein>
    <submittedName>
        <fullName evidence="1">Uncharacterized protein</fullName>
    </submittedName>
</protein>
<organism evidence="1">
    <name type="scientific">Salmonella enterica subsp. salamae serovar 48:d:z6</name>
    <dbReference type="NCBI Taxonomy" id="1151170"/>
    <lineage>
        <taxon>Bacteria</taxon>
        <taxon>Pseudomonadati</taxon>
        <taxon>Pseudomonadota</taxon>
        <taxon>Gammaproteobacteria</taxon>
        <taxon>Enterobacterales</taxon>
        <taxon>Enterobacteriaceae</taxon>
        <taxon>Salmonella</taxon>
    </lineage>
</organism>
<reference evidence="1" key="2">
    <citation type="submission" date="2018-07" db="EMBL/GenBank/DDBJ databases">
        <authorList>
            <consortium name="NCBI Pathogen Detection Project"/>
        </authorList>
    </citation>
    <scope>NUCLEOTIDE SEQUENCE</scope>
    <source>
        <strain evidence="1">5202-64</strain>
    </source>
</reference>
<proteinExistence type="predicted"/>
<reference evidence="1" key="1">
    <citation type="journal article" date="2018" name="Genome Biol.">
        <title>SKESA: strategic k-mer extension for scrupulous assemblies.</title>
        <authorList>
            <person name="Souvorov A."/>
            <person name="Agarwala R."/>
            <person name="Lipman D.J."/>
        </authorList>
    </citation>
    <scope>NUCLEOTIDE SEQUENCE</scope>
    <source>
        <strain evidence="1">5202-64</strain>
    </source>
</reference>
<dbReference type="EMBL" id="DAARNL010000045">
    <property type="protein sequence ID" value="HAE3252658.1"/>
    <property type="molecule type" value="Genomic_DNA"/>
</dbReference>
<gene>
    <name evidence="1" type="ORF">GND67_004584</name>
</gene>
<comment type="caution">
    <text evidence="1">The sequence shown here is derived from an EMBL/GenBank/DDBJ whole genome shotgun (WGS) entry which is preliminary data.</text>
</comment>
<dbReference type="AlphaFoldDB" id="A0A729Q1L1"/>
<name>A0A729Q1L1_SALER</name>
<sequence>MKQPERRSRDACPVRALRSFADGLSYCRLIGGHRPMTWEKLDLILKMLGYPSL</sequence>
<accession>A0A729Q1L1</accession>
<evidence type="ECO:0000313" key="1">
    <source>
        <dbReference type="EMBL" id="HAE3252658.1"/>
    </source>
</evidence>